<evidence type="ECO:0000259" key="10">
    <source>
        <dbReference type="PROSITE" id="PS51562"/>
    </source>
</evidence>
<feature type="domain" description="MRNA cap 0 methyltransferase" evidence="10">
    <location>
        <begin position="600"/>
        <end position="887"/>
    </location>
</feature>
<dbReference type="InterPro" id="IPR019602">
    <property type="entry name" value="MCEL_TPase"/>
</dbReference>
<reference evidence="11 12" key="1">
    <citation type="journal article" date="2014" name="Virology">
        <title>The complete genome sequence of the Alphaentomopoxvirus Anomala cuprea entomopoxvirus, including its terminal hairpin loop sequences, suggests a potentially unique mode of apoptosis inhibition and mode of DNA replication.</title>
        <authorList>
            <person name="Mitsuhashi W."/>
            <person name="Miyamoto K."/>
            <person name="Wada S."/>
        </authorList>
    </citation>
    <scope>NUCLEOTIDE SEQUENCE [LARGE SCALE GENOMIC DNA]</scope>
    <source>
        <strain evidence="11">CV6M</strain>
    </source>
</reference>
<dbReference type="EMBL" id="AP013055">
    <property type="protein sequence ID" value="BAO49500.1"/>
    <property type="molecule type" value="Genomic_DNA"/>
</dbReference>
<dbReference type="Gene3D" id="3.40.50.150">
    <property type="entry name" value="Vaccinia Virus protein VP39"/>
    <property type="match status" value="1"/>
</dbReference>
<dbReference type="PROSITE" id="PS51562">
    <property type="entry name" value="RNA_CAP0_MT"/>
    <property type="match status" value="1"/>
</dbReference>
<evidence type="ECO:0000256" key="4">
    <source>
        <dbReference type="ARBA" id="ARBA00022679"/>
    </source>
</evidence>
<dbReference type="Pfam" id="PF03291">
    <property type="entry name" value="mRNA_G-N7_MeTrfase"/>
    <property type="match status" value="1"/>
</dbReference>
<evidence type="ECO:0000256" key="2">
    <source>
        <dbReference type="ARBA" id="ARBA00020120"/>
    </source>
</evidence>
<dbReference type="KEGG" id="vg:18263569"/>
<dbReference type="GO" id="GO:0032259">
    <property type="term" value="P:methylation"/>
    <property type="evidence" value="ECO:0007669"/>
    <property type="project" value="UniProtKB-KW"/>
</dbReference>
<evidence type="ECO:0000256" key="6">
    <source>
        <dbReference type="ARBA" id="ARBA00033175"/>
    </source>
</evidence>
<keyword evidence="12" id="KW-1185">Reference proteome</keyword>
<dbReference type="Gene3D" id="2.40.50.830">
    <property type="match status" value="1"/>
</dbReference>
<evidence type="ECO:0000256" key="5">
    <source>
        <dbReference type="ARBA" id="ARBA00030246"/>
    </source>
</evidence>
<accession>W6JL07</accession>
<dbReference type="GO" id="GO:0140818">
    <property type="term" value="F:mRNA 5'-triphosphate monophosphatase activity"/>
    <property type="evidence" value="ECO:0007669"/>
    <property type="project" value="UniProtKB-EC"/>
</dbReference>
<keyword evidence="3" id="KW-0489">Methyltransferase</keyword>
<dbReference type="GO" id="GO:0004651">
    <property type="term" value="F:polynucleotide 5'-phosphatase activity"/>
    <property type="evidence" value="ECO:0007669"/>
    <property type="project" value="InterPro"/>
</dbReference>
<evidence type="ECO:0000256" key="3">
    <source>
        <dbReference type="ARBA" id="ARBA00022603"/>
    </source>
</evidence>
<evidence type="ECO:0000256" key="9">
    <source>
        <dbReference type="ARBA" id="ARBA00044679"/>
    </source>
</evidence>
<name>W6JL07_9POXV</name>
<evidence type="ECO:0000313" key="12">
    <source>
        <dbReference type="Proteomes" id="UP000174145"/>
    </source>
</evidence>
<dbReference type="InterPro" id="IPR029063">
    <property type="entry name" value="SAM-dependent_MTases_sf"/>
</dbReference>
<dbReference type="EC" id="3.6.1.74" evidence="8"/>
<dbReference type="GO" id="GO:0008168">
    <property type="term" value="F:methyltransferase activity"/>
    <property type="evidence" value="ECO:0007669"/>
    <property type="project" value="UniProtKB-KW"/>
</dbReference>
<proteinExistence type="predicted"/>
<dbReference type="InterPro" id="IPR004971">
    <property type="entry name" value="mRNA_G-N7_MeTrfase_dom"/>
</dbReference>
<evidence type="ECO:0000313" key="11">
    <source>
        <dbReference type="EMBL" id="BAO49500.1"/>
    </source>
</evidence>
<dbReference type="InterPro" id="IPR046428">
    <property type="entry name" value="MCEL_OB_dom_sf"/>
</dbReference>
<evidence type="ECO:0000256" key="1">
    <source>
        <dbReference type="ARBA" id="ARBA00012475"/>
    </source>
</evidence>
<organism evidence="11 12">
    <name type="scientific">Alphaentomopoxvirus acuprea</name>
    <dbReference type="NCBI Taxonomy" id="62099"/>
    <lineage>
        <taxon>Viruses</taxon>
        <taxon>Varidnaviria</taxon>
        <taxon>Bamfordvirae</taxon>
        <taxon>Nucleocytoviricota</taxon>
        <taxon>Pokkesviricetes</taxon>
        <taxon>Chitovirales</taxon>
        <taxon>Poxviridae</taxon>
        <taxon>Entomopoxvirinae</taxon>
        <taxon>Alphaentomopoxvirus</taxon>
    </lineage>
</organism>
<dbReference type="GO" id="GO:0004484">
    <property type="term" value="F:mRNA guanylyltransferase activity"/>
    <property type="evidence" value="ECO:0007669"/>
    <property type="project" value="UniProtKB-EC"/>
</dbReference>
<comment type="catalytic activity">
    <reaction evidence="9">
        <text>a 5'-end diphospho-ribonucleoside in mRNA + GTP + H(+) = a 5'-end (5'-triphosphoguanosine)-ribonucleoside in mRNA + diphosphate</text>
        <dbReference type="Rhea" id="RHEA:67012"/>
        <dbReference type="Rhea" id="RHEA-COMP:17165"/>
        <dbReference type="Rhea" id="RHEA-COMP:17166"/>
        <dbReference type="ChEBI" id="CHEBI:15378"/>
        <dbReference type="ChEBI" id="CHEBI:33019"/>
        <dbReference type="ChEBI" id="CHEBI:37565"/>
        <dbReference type="ChEBI" id="CHEBI:167616"/>
        <dbReference type="ChEBI" id="CHEBI:167617"/>
        <dbReference type="EC" id="2.7.7.50"/>
    </reaction>
</comment>
<dbReference type="EC" id="2.7.7.50" evidence="1"/>
<sequence length="891" mass="104859">MEYEINVLIKEFIEFYNNVTYIDDDKLHNEVEITYLFPNLILLSNLYQYDECKKTTYLEFSLSYTDNKKRIKFRQIVPYTTQDKFEIKNSYLANKLFNVNKLDIKSEISNKNILLNESNKEKIIFRHSTEKKIIDSDITLPSKQELLKNQVRLTFVNSIRIMIDNLIKIEFKYKANLGSASSNSLALSTYLNNIDTARILTTYYLEIELLSNTKIDNDILINVLNKSFGYIFSIRNLDNFSLSISNEYVPIKTFMITYDKLHIIDKSAYVMTPKINGESVSFYVENGICNITIYNFIYKNINCNINKNVIMSGEGELIIIDNIKHIFPFYFNLIKDNKISYTDRYKQIEFYNTSIINFKSNMKIHFRNKNIFKFESNNTVNEVLKFYRSILINDMYKDINDGVILLDISNNNVKKDYKFKLDNTVDIIAKLETHKGIFRTQKDGLYLTLSLYNYDNKNFVKMLEINLKNEDLTTMIHDKKLISYDNVINMLLFKNVDFGPKILVSPIYCIVEYSFMSSTIIKLRIEKTNKFFRNNYNGNNLNVILSSKQFHEKYNMLSVIDNKLDYMIELNKSNNLLTEETHRSKLILNKDVQNYFLEQTTRTSLNILTNYIKTEAISITVSKLCSIIPNRHVLSIDIGRGGDLRKYYYVGISGMLGTEPDISALETARSRYKEFQISSRAKSSVYKFNSINISILDDNYINRVKEIYLIPQRIKFFGVIEWQLAIHYSYNEDTKNNILYKLKNLAGDGTKIIITCLNGDLLSEKLQNNPHLNYKISDTIYYKISKIDDNRISVLYNATMSTWLEEFLIKKTIINDFKNYNFVLDDIFTFDKIFNNDINKMLRVLAVFNRKSTKDFYSNIINDKNIYENKELQELLSFFIVYIFRYSSSLT</sequence>
<evidence type="ECO:0000256" key="7">
    <source>
        <dbReference type="ARBA" id="ARBA00033397"/>
    </source>
</evidence>
<dbReference type="SUPFAM" id="SSF53335">
    <property type="entry name" value="S-adenosyl-L-methionine-dependent methyltransferases"/>
    <property type="match status" value="1"/>
</dbReference>
<dbReference type="Proteomes" id="UP000174145">
    <property type="component" value="Segment"/>
</dbReference>
<dbReference type="Pfam" id="PF10640">
    <property type="entry name" value="MCEL_TPase"/>
    <property type="match status" value="1"/>
</dbReference>
<dbReference type="RefSeq" id="YP_009001613.1">
    <property type="nucleotide sequence ID" value="NC_023426.1"/>
</dbReference>
<evidence type="ECO:0000256" key="8">
    <source>
        <dbReference type="ARBA" id="ARBA00035028"/>
    </source>
</evidence>
<keyword evidence="4" id="KW-0808">Transferase</keyword>
<protein>
    <recommendedName>
        <fullName evidence="2">mRNA-capping enzyme catalytic subunit</fullName>
        <ecNumber evidence="1">2.7.7.50</ecNumber>
        <ecNumber evidence="8">3.6.1.74</ecNumber>
    </recommendedName>
    <alternativeName>
        <fullName evidence="7">Virus termination factor large subunit</fullName>
    </alternativeName>
    <alternativeName>
        <fullName evidence="5">mRNA-capping enzyme 97 kDa subunit</fullName>
    </alternativeName>
    <alternativeName>
        <fullName evidence="6">mRNA-capping enzyme large subunit</fullName>
    </alternativeName>
</protein>
<dbReference type="OrthoDB" id="600at10239"/>
<dbReference type="GeneID" id="18263569"/>